<evidence type="ECO:0000313" key="2">
    <source>
        <dbReference type="EMBL" id="CAD1822744.1"/>
    </source>
</evidence>
<name>A0A6V7NWL2_ANACO</name>
<reference evidence="2" key="1">
    <citation type="submission" date="2020-07" db="EMBL/GenBank/DDBJ databases">
        <authorList>
            <person name="Lin J."/>
        </authorList>
    </citation>
    <scope>NUCLEOTIDE SEQUENCE</scope>
</reference>
<protein>
    <submittedName>
        <fullName evidence="2">Uncharacterized protein</fullName>
    </submittedName>
</protein>
<dbReference type="EMBL" id="LR862142">
    <property type="protein sequence ID" value="CAD1822744.1"/>
    <property type="molecule type" value="Genomic_DNA"/>
</dbReference>
<feature type="compositionally biased region" description="Pro residues" evidence="1">
    <location>
        <begin position="1"/>
        <end position="11"/>
    </location>
</feature>
<sequence length="240" mass="26569">MLNPTHSPPPRRANDAYAHNQASAHHGPKGMLADRGDVEMENLDVGVEVDKLKNSVNNQRRWRVAQTTYSDLLDLALCDTHARLYPTLHTIPMRVTLEITCGKLTLQFLIFACFVPIAPSFQAAGASQDFATNMLRATPYNRGATPASLGPRVATAALTVICRALPRRTGDSNTKFFHAIANNRRRSNEIGTIVDDGKSFTKEEDKRQYFWCKFKELYAPKSHAPSSVGTGADFSNQTGY</sequence>
<evidence type="ECO:0000256" key="1">
    <source>
        <dbReference type="SAM" id="MobiDB-lite"/>
    </source>
</evidence>
<accession>A0A6V7NWL2</accession>
<feature type="region of interest" description="Disordered" evidence="1">
    <location>
        <begin position="1"/>
        <end position="33"/>
    </location>
</feature>
<organism evidence="2">
    <name type="scientific">Ananas comosus var. bracteatus</name>
    <name type="common">red pineapple</name>
    <dbReference type="NCBI Taxonomy" id="296719"/>
    <lineage>
        <taxon>Eukaryota</taxon>
        <taxon>Viridiplantae</taxon>
        <taxon>Streptophyta</taxon>
        <taxon>Embryophyta</taxon>
        <taxon>Tracheophyta</taxon>
        <taxon>Spermatophyta</taxon>
        <taxon>Magnoliopsida</taxon>
        <taxon>Liliopsida</taxon>
        <taxon>Poales</taxon>
        <taxon>Bromeliaceae</taxon>
        <taxon>Bromelioideae</taxon>
        <taxon>Ananas</taxon>
    </lineage>
</organism>
<proteinExistence type="predicted"/>
<dbReference type="AlphaFoldDB" id="A0A6V7NWL2"/>
<gene>
    <name evidence="2" type="ORF">CB5_LOCUS5955</name>
</gene>